<dbReference type="AlphaFoldDB" id="A0A173M9L8"/>
<dbReference type="STRING" id="477680.SAMN05421788_10438"/>
<keyword evidence="3" id="KW-0808">Transferase</keyword>
<evidence type="ECO:0000313" key="3">
    <source>
        <dbReference type="EMBL" id="SIT13818.1"/>
    </source>
</evidence>
<accession>A0A173M9L8</accession>
<dbReference type="KEGG" id="fln:FLA_0212"/>
<keyword evidence="3" id="KW-0418">Kinase</keyword>
<feature type="transmembrane region" description="Helical" evidence="1">
    <location>
        <begin position="83"/>
        <end position="107"/>
    </location>
</feature>
<gene>
    <name evidence="3" type="ORF">SAMN05421788_10438</name>
</gene>
<dbReference type="InterPro" id="IPR050640">
    <property type="entry name" value="Bact_2-comp_sensor_kinase"/>
</dbReference>
<dbReference type="PANTHER" id="PTHR34220:SF7">
    <property type="entry name" value="SENSOR HISTIDINE KINASE YPDA"/>
    <property type="match status" value="1"/>
</dbReference>
<feature type="transmembrane region" description="Helical" evidence="1">
    <location>
        <begin position="12"/>
        <end position="32"/>
    </location>
</feature>
<reference evidence="4" key="1">
    <citation type="submission" date="2017-01" db="EMBL/GenBank/DDBJ databases">
        <authorList>
            <person name="Varghese N."/>
            <person name="Submissions S."/>
        </authorList>
    </citation>
    <scope>NUCLEOTIDE SEQUENCE [LARGE SCALE GENOMIC DNA]</scope>
    <source>
        <strain evidence="4">DSM 21054</strain>
    </source>
</reference>
<sequence length="362" mass="42733">MKLSGKKYTGNRFISAYEVLVWMLYVGIYKYSMLVETNWLPRTRGYFPFPQLILYAFFLTLYIVPYYRVIGPWFLRKRWHWQLVLVSILYFIFVPKFTNWACTWLFAHGSTGEPLLSYYQRRLHWFTMGLHNRMLMLEDLLTDILAFLSVMFMRYAFENEQKRHALEKDNLQLQLQTLKAQLHPHFLFNTLNSIYGMSLTGAPETPDFILRLSDMMRYVLYDCSTHQVSLDKDLQFVSNYLEMEKKRYPQANIQFEIAAEGAGHKMIAPLLVIPFLENSFKHGAHRITDNGFIKGLLQLTDNQLELTLSNNVLFTALPNQKQYGGVGIENVQKRLTLYYPHRYTLHINSTDSLYAVHLKIQL</sequence>
<dbReference type="EMBL" id="FTOR01000004">
    <property type="protein sequence ID" value="SIT13818.1"/>
    <property type="molecule type" value="Genomic_DNA"/>
</dbReference>
<dbReference type="InterPro" id="IPR010559">
    <property type="entry name" value="Sig_transdc_His_kin_internal"/>
</dbReference>
<keyword evidence="4" id="KW-1185">Reference proteome</keyword>
<keyword evidence="1" id="KW-1133">Transmembrane helix</keyword>
<dbReference type="Proteomes" id="UP000186917">
    <property type="component" value="Unassembled WGS sequence"/>
</dbReference>
<dbReference type="PANTHER" id="PTHR34220">
    <property type="entry name" value="SENSOR HISTIDINE KINASE YPDA"/>
    <property type="match status" value="1"/>
</dbReference>
<feature type="domain" description="Signal transduction histidine kinase internal region" evidence="2">
    <location>
        <begin position="174"/>
        <end position="250"/>
    </location>
</feature>
<protein>
    <submittedName>
        <fullName evidence="3">Histidine kinase</fullName>
    </submittedName>
</protein>
<feature type="transmembrane region" description="Helical" evidence="1">
    <location>
        <begin position="140"/>
        <end position="157"/>
    </location>
</feature>
<proteinExistence type="predicted"/>
<keyword evidence="1" id="KW-0472">Membrane</keyword>
<dbReference type="GO" id="GO:0000155">
    <property type="term" value="F:phosphorelay sensor kinase activity"/>
    <property type="evidence" value="ECO:0007669"/>
    <property type="project" value="InterPro"/>
</dbReference>
<feature type="transmembrane region" description="Helical" evidence="1">
    <location>
        <begin position="52"/>
        <end position="71"/>
    </location>
</feature>
<name>A0A173M9L8_9BACT</name>
<dbReference type="Pfam" id="PF06580">
    <property type="entry name" value="His_kinase"/>
    <property type="match status" value="1"/>
</dbReference>
<keyword evidence="1" id="KW-0812">Transmembrane</keyword>
<dbReference type="GO" id="GO:0016020">
    <property type="term" value="C:membrane"/>
    <property type="evidence" value="ECO:0007669"/>
    <property type="project" value="InterPro"/>
</dbReference>
<evidence type="ECO:0000313" key="4">
    <source>
        <dbReference type="Proteomes" id="UP000186917"/>
    </source>
</evidence>
<evidence type="ECO:0000259" key="2">
    <source>
        <dbReference type="Pfam" id="PF06580"/>
    </source>
</evidence>
<dbReference type="RefSeq" id="WP_076379399.1">
    <property type="nucleotide sequence ID" value="NZ_AP017422.1"/>
</dbReference>
<organism evidence="3 4">
    <name type="scientific">Filimonas lacunae</name>
    <dbReference type="NCBI Taxonomy" id="477680"/>
    <lineage>
        <taxon>Bacteria</taxon>
        <taxon>Pseudomonadati</taxon>
        <taxon>Bacteroidota</taxon>
        <taxon>Chitinophagia</taxon>
        <taxon>Chitinophagales</taxon>
        <taxon>Chitinophagaceae</taxon>
        <taxon>Filimonas</taxon>
    </lineage>
</organism>
<dbReference type="OrthoDB" id="9792992at2"/>
<evidence type="ECO:0000256" key="1">
    <source>
        <dbReference type="SAM" id="Phobius"/>
    </source>
</evidence>